<gene>
    <name evidence="8" type="ORF">HII27_14995</name>
</gene>
<feature type="transmembrane region" description="Helical" evidence="6">
    <location>
        <begin position="105"/>
        <end position="125"/>
    </location>
</feature>
<comment type="pathway">
    <text evidence="2">Purine metabolism; 3',5'-cyclic di-GMP biosynthesis.</text>
</comment>
<feature type="transmembrane region" description="Helical" evidence="6">
    <location>
        <begin position="49"/>
        <end position="67"/>
    </location>
</feature>
<feature type="transmembrane region" description="Helical" evidence="6">
    <location>
        <begin position="79"/>
        <end position="99"/>
    </location>
</feature>
<sequence length="364" mass="41339">MKVMTDSKKILDIVNSWGYIWFLSLNVIFCLWTLASNVSHSPHYLNSSIINKLCFVIIIISLLGFYLRRHVKKKFQPLTLSLLVLVLGLLWGGMFYFMIQNYNTPATSLALLITLLLPATISFYISGRILTLFCAPIVFSMIFSELTSFEKFNLLQVSGTIIIFAVVISARYILLEWYVRTQNSEFAKSMLIKKLTRLAHRDSLTGLLNKGSLNTHFEENVQLLRKPGERLFMIIMDIDFFKQYNDIYGHVAGDECLVKTAKCLSQSLRKSTDTAFRFGGEEFIVLSRCSHIQEAVMIAERIRQTISDAKIPHQGSQHSAWLSASFGVAQWKSGSSLDKLAEDADKELYKAKQAGRNQVSFARA</sequence>
<accession>A0ABR6RVH6</accession>
<keyword evidence="9" id="KW-1185">Reference proteome</keyword>
<keyword evidence="6" id="KW-0472">Membrane</keyword>
<dbReference type="InterPro" id="IPR033444">
    <property type="entry name" value="MASE5"/>
</dbReference>
<comment type="catalytic activity">
    <reaction evidence="5">
        <text>2 GTP = 3',3'-c-di-GMP + 2 diphosphate</text>
        <dbReference type="Rhea" id="RHEA:24898"/>
        <dbReference type="ChEBI" id="CHEBI:33019"/>
        <dbReference type="ChEBI" id="CHEBI:37565"/>
        <dbReference type="ChEBI" id="CHEBI:58805"/>
        <dbReference type="EC" id="2.7.7.65"/>
    </reaction>
</comment>
<evidence type="ECO:0000256" key="1">
    <source>
        <dbReference type="ARBA" id="ARBA00001946"/>
    </source>
</evidence>
<feature type="transmembrane region" description="Helical" evidence="6">
    <location>
        <begin position="12"/>
        <end position="34"/>
    </location>
</feature>
<evidence type="ECO:0000256" key="3">
    <source>
        <dbReference type="ARBA" id="ARBA00012528"/>
    </source>
</evidence>
<dbReference type="Proteomes" id="UP000607331">
    <property type="component" value="Unassembled WGS sequence"/>
</dbReference>
<keyword evidence="4" id="KW-0342">GTP-binding</keyword>
<dbReference type="CDD" id="cd01949">
    <property type="entry name" value="GGDEF"/>
    <property type="match status" value="1"/>
</dbReference>
<feature type="transmembrane region" description="Helical" evidence="6">
    <location>
        <begin position="155"/>
        <end position="174"/>
    </location>
</feature>
<proteinExistence type="predicted"/>
<evidence type="ECO:0000256" key="4">
    <source>
        <dbReference type="ARBA" id="ARBA00023134"/>
    </source>
</evidence>
<dbReference type="InterPro" id="IPR000160">
    <property type="entry name" value="GGDEF_dom"/>
</dbReference>
<dbReference type="Pfam" id="PF00990">
    <property type="entry name" value="GGDEF"/>
    <property type="match status" value="1"/>
</dbReference>
<dbReference type="PANTHER" id="PTHR45138">
    <property type="entry name" value="REGULATORY COMPONENTS OF SENSORY TRANSDUCTION SYSTEM"/>
    <property type="match status" value="1"/>
</dbReference>
<organism evidence="8 9">
    <name type="scientific">Kluyvera sichuanensis</name>
    <dbReference type="NCBI Taxonomy" id="2725494"/>
    <lineage>
        <taxon>Bacteria</taxon>
        <taxon>Pseudomonadati</taxon>
        <taxon>Pseudomonadota</taxon>
        <taxon>Gammaproteobacteria</taxon>
        <taxon>Enterobacterales</taxon>
        <taxon>Enterobacteriaceae</taxon>
        <taxon>Kluyvera</taxon>
    </lineage>
</organism>
<evidence type="ECO:0000313" key="8">
    <source>
        <dbReference type="EMBL" id="MBC1187020.1"/>
    </source>
</evidence>
<dbReference type="InterPro" id="IPR043128">
    <property type="entry name" value="Rev_trsase/Diguanyl_cyclase"/>
</dbReference>
<dbReference type="PANTHER" id="PTHR45138:SF9">
    <property type="entry name" value="DIGUANYLATE CYCLASE DGCM-RELATED"/>
    <property type="match status" value="1"/>
</dbReference>
<dbReference type="EC" id="2.7.7.65" evidence="3"/>
<evidence type="ECO:0000256" key="6">
    <source>
        <dbReference type="SAM" id="Phobius"/>
    </source>
</evidence>
<evidence type="ECO:0000313" key="9">
    <source>
        <dbReference type="Proteomes" id="UP000607331"/>
    </source>
</evidence>
<feature type="domain" description="GGDEF" evidence="7">
    <location>
        <begin position="229"/>
        <end position="364"/>
    </location>
</feature>
<dbReference type="InterPro" id="IPR029787">
    <property type="entry name" value="Nucleotide_cyclase"/>
</dbReference>
<name>A0ABR6RVH6_9ENTR</name>
<keyword evidence="6" id="KW-1133">Transmembrane helix</keyword>
<dbReference type="InterPro" id="IPR050469">
    <property type="entry name" value="Diguanylate_Cyclase"/>
</dbReference>
<keyword evidence="4" id="KW-0547">Nucleotide-binding</keyword>
<dbReference type="NCBIfam" id="TIGR00254">
    <property type="entry name" value="GGDEF"/>
    <property type="match status" value="1"/>
</dbReference>
<dbReference type="Gene3D" id="3.30.70.270">
    <property type="match status" value="1"/>
</dbReference>
<dbReference type="EMBL" id="JABBJF010000014">
    <property type="protein sequence ID" value="MBC1187020.1"/>
    <property type="molecule type" value="Genomic_DNA"/>
</dbReference>
<evidence type="ECO:0000256" key="5">
    <source>
        <dbReference type="ARBA" id="ARBA00034247"/>
    </source>
</evidence>
<keyword evidence="6" id="KW-0812">Transmembrane</keyword>
<dbReference type="PROSITE" id="PS50887">
    <property type="entry name" value="GGDEF"/>
    <property type="match status" value="1"/>
</dbReference>
<reference evidence="8 9" key="1">
    <citation type="submission" date="2020-04" db="EMBL/GenBank/DDBJ databases">
        <title>The draft genome of Kluyvera sichuanensis strain SCKS090646.</title>
        <authorList>
            <person name="Wei L."/>
            <person name="Liu L."/>
            <person name="Feng Y."/>
            <person name="Zong Z."/>
        </authorList>
    </citation>
    <scope>NUCLEOTIDE SEQUENCE [LARGE SCALE GENOMIC DNA]</scope>
    <source>
        <strain evidence="8 9">090646</strain>
    </source>
</reference>
<evidence type="ECO:0000256" key="2">
    <source>
        <dbReference type="ARBA" id="ARBA00004665"/>
    </source>
</evidence>
<evidence type="ECO:0000259" key="7">
    <source>
        <dbReference type="PROSITE" id="PS50887"/>
    </source>
</evidence>
<protein>
    <recommendedName>
        <fullName evidence="3">diguanylate cyclase</fullName>
        <ecNumber evidence="3">2.7.7.65</ecNumber>
    </recommendedName>
</protein>
<comment type="caution">
    <text evidence="8">The sequence shown here is derived from an EMBL/GenBank/DDBJ whole genome shotgun (WGS) entry which is preliminary data.</text>
</comment>
<dbReference type="SUPFAM" id="SSF55073">
    <property type="entry name" value="Nucleotide cyclase"/>
    <property type="match status" value="1"/>
</dbReference>
<dbReference type="SMART" id="SM00267">
    <property type="entry name" value="GGDEF"/>
    <property type="match status" value="1"/>
</dbReference>
<dbReference type="Pfam" id="PF17178">
    <property type="entry name" value="MASE5"/>
    <property type="match status" value="1"/>
</dbReference>
<comment type="cofactor">
    <cofactor evidence="1">
        <name>Mg(2+)</name>
        <dbReference type="ChEBI" id="CHEBI:18420"/>
    </cofactor>
</comment>